<proteinExistence type="predicted"/>
<evidence type="ECO:0000313" key="2">
    <source>
        <dbReference type="Proteomes" id="UP000286134"/>
    </source>
</evidence>
<dbReference type="OrthoDB" id="8194677at2759"/>
<sequence>MIPDPEALPSLSPSELLIYLLKRQSFFSTLIICQKREDFISSLVSDISLVPQHQKWPKNNDPSKTFSWFSTEESDQNEDYERQNLLLVPTLHQVAISQHTHVVFVPTVTHLRAYLATFPSEMEAKSTSPLDPENNPRDIDSSSKTTFLFVYGLVDLHRDTCEWSAQGLSNTIAGLIESGRRSCKKIVVMEKWAKENFVEGGGDELDANSGGTSRYSIWENRVPILHTSANITGPHFEEQPWSGRNTEIGRILARWFRFGAYNR</sequence>
<organism evidence="1 2">
    <name type="scientific">Erysiphe neolycopersici</name>
    <dbReference type="NCBI Taxonomy" id="212602"/>
    <lineage>
        <taxon>Eukaryota</taxon>
        <taxon>Fungi</taxon>
        <taxon>Dikarya</taxon>
        <taxon>Ascomycota</taxon>
        <taxon>Pezizomycotina</taxon>
        <taxon>Leotiomycetes</taxon>
        <taxon>Erysiphales</taxon>
        <taxon>Erysiphaceae</taxon>
        <taxon>Erysiphe</taxon>
    </lineage>
</organism>
<comment type="caution">
    <text evidence="1">The sequence shown here is derived from an EMBL/GenBank/DDBJ whole genome shotgun (WGS) entry which is preliminary data.</text>
</comment>
<gene>
    <name evidence="1" type="ORF">OnM2_064050</name>
</gene>
<evidence type="ECO:0000313" key="1">
    <source>
        <dbReference type="EMBL" id="RKF58936.1"/>
    </source>
</evidence>
<reference evidence="1 2" key="1">
    <citation type="journal article" date="2018" name="BMC Genomics">
        <title>Comparative genome analyses reveal sequence features reflecting distinct modes of host-adaptation between dicot and monocot powdery mildew.</title>
        <authorList>
            <person name="Wu Y."/>
            <person name="Ma X."/>
            <person name="Pan Z."/>
            <person name="Kale S.D."/>
            <person name="Song Y."/>
            <person name="King H."/>
            <person name="Zhang Q."/>
            <person name="Presley C."/>
            <person name="Deng X."/>
            <person name="Wei C.I."/>
            <person name="Xiao S."/>
        </authorList>
    </citation>
    <scope>NUCLEOTIDE SEQUENCE [LARGE SCALE GENOMIC DNA]</scope>
    <source>
        <strain evidence="1">UMSG2</strain>
    </source>
</reference>
<name>A0A420HNE5_9PEZI</name>
<dbReference type="EMBL" id="MCFK01006433">
    <property type="protein sequence ID" value="RKF58936.1"/>
    <property type="molecule type" value="Genomic_DNA"/>
</dbReference>
<protein>
    <submittedName>
        <fullName evidence="1">Uncharacterized protein</fullName>
    </submittedName>
</protein>
<dbReference type="Proteomes" id="UP000286134">
    <property type="component" value="Unassembled WGS sequence"/>
</dbReference>
<keyword evidence="2" id="KW-1185">Reference proteome</keyword>
<dbReference type="AlphaFoldDB" id="A0A420HNE5"/>
<accession>A0A420HNE5</accession>